<dbReference type="AlphaFoldDB" id="D6ZCR4"/>
<dbReference type="Proteomes" id="UP000002247">
    <property type="component" value="Chromosome"/>
</dbReference>
<dbReference type="STRING" id="640132.Srot_0624"/>
<dbReference type="RefSeq" id="WP_013137562.1">
    <property type="nucleotide sequence ID" value="NC_014168.1"/>
</dbReference>
<dbReference type="HOGENOM" id="CLU_073076_0_0_11"/>
<keyword evidence="5" id="KW-1185">Reference proteome</keyword>
<dbReference type="Pfam" id="PF02591">
    <property type="entry name" value="Zn_ribbon_9"/>
    <property type="match status" value="1"/>
</dbReference>
<dbReference type="OrthoDB" id="9784388at2"/>
<name>D6ZCR4_SEGRD</name>
<feature type="domain" description="CT398-like coiled coil hairpin" evidence="3">
    <location>
        <begin position="14"/>
        <end position="192"/>
    </location>
</feature>
<proteinExistence type="predicted"/>
<reference evidence="4 5" key="1">
    <citation type="journal article" date="2010" name="Stand. Genomic Sci.">
        <title>Complete genome sequence of Segniliparus rotundus type strain (CDC 1076).</title>
        <authorList>
            <person name="Sikorski J."/>
            <person name="Lapidus A."/>
            <person name="Copeland A."/>
            <person name="Misra M."/>
            <person name="Glavina Del Rio T."/>
            <person name="Nolan M."/>
            <person name="Lucas S."/>
            <person name="Chen F."/>
            <person name="Tice H."/>
            <person name="Cheng J.F."/>
            <person name="Jando M."/>
            <person name="Schneider S."/>
            <person name="Bruce D."/>
            <person name="Goodwin L."/>
            <person name="Pitluck S."/>
            <person name="Liolios K."/>
            <person name="Mikhailova N."/>
            <person name="Pati A."/>
            <person name="Ivanova N."/>
            <person name="Mavromatis K."/>
            <person name="Chen A."/>
            <person name="Palaniappan K."/>
            <person name="Chertkov O."/>
            <person name="Land M."/>
            <person name="Hauser L."/>
            <person name="Chang Y.J."/>
            <person name="Jeffries C.D."/>
            <person name="Brettin T."/>
            <person name="Detter J.C."/>
            <person name="Han C."/>
            <person name="Rohde M."/>
            <person name="Goker M."/>
            <person name="Bristow J."/>
            <person name="Eisen J.A."/>
            <person name="Markowitz V."/>
            <person name="Hugenholtz P."/>
            <person name="Kyrpides N.C."/>
            <person name="Klenk H.P."/>
        </authorList>
    </citation>
    <scope>NUCLEOTIDE SEQUENCE [LARGE SCALE GENOMIC DNA]</scope>
    <source>
        <strain evidence="5">ATCC BAA-972 / CDC 1076 / CIP 108378 / DSM 44985 / JCM 13578</strain>
    </source>
</reference>
<feature type="domain" description="C4-type zinc ribbon" evidence="2">
    <location>
        <begin position="202"/>
        <end position="236"/>
    </location>
</feature>
<dbReference type="eggNOG" id="COG1579">
    <property type="taxonomic scope" value="Bacteria"/>
</dbReference>
<accession>D6ZCR4</accession>
<evidence type="ECO:0000256" key="1">
    <source>
        <dbReference type="SAM" id="Coils"/>
    </source>
</evidence>
<dbReference type="Gene3D" id="1.10.287.1490">
    <property type="match status" value="1"/>
</dbReference>
<keyword evidence="1" id="KW-0175">Coiled coil</keyword>
<dbReference type="EMBL" id="CP001958">
    <property type="protein sequence ID" value="ADG97106.1"/>
    <property type="molecule type" value="Genomic_DNA"/>
</dbReference>
<evidence type="ECO:0000259" key="3">
    <source>
        <dbReference type="Pfam" id="PF24481"/>
    </source>
</evidence>
<evidence type="ECO:0000313" key="5">
    <source>
        <dbReference type="Proteomes" id="UP000002247"/>
    </source>
</evidence>
<dbReference type="Pfam" id="PF24481">
    <property type="entry name" value="CT398_CC"/>
    <property type="match status" value="1"/>
</dbReference>
<organism evidence="4 5">
    <name type="scientific">Segniliparus rotundus (strain ATCC BAA-972 / CDC 1076 / CIP 108378 / DSM 44985 / JCM 13578)</name>
    <dbReference type="NCBI Taxonomy" id="640132"/>
    <lineage>
        <taxon>Bacteria</taxon>
        <taxon>Bacillati</taxon>
        <taxon>Actinomycetota</taxon>
        <taxon>Actinomycetes</taxon>
        <taxon>Mycobacteriales</taxon>
        <taxon>Segniliparaceae</taxon>
        <taxon>Segniliparus</taxon>
    </lineage>
</organism>
<evidence type="ECO:0000313" key="4">
    <source>
        <dbReference type="EMBL" id="ADG97106.1"/>
    </source>
</evidence>
<evidence type="ECO:0000259" key="2">
    <source>
        <dbReference type="Pfam" id="PF02591"/>
    </source>
</evidence>
<feature type="coiled-coil region" evidence="1">
    <location>
        <begin position="124"/>
        <end position="172"/>
    </location>
</feature>
<protein>
    <submittedName>
        <fullName evidence="4">Uncharacterized protein</fullName>
    </submittedName>
</protein>
<dbReference type="KEGG" id="srt:Srot_0624"/>
<dbReference type="InterPro" id="IPR003743">
    <property type="entry name" value="Zf-RING_7"/>
</dbReference>
<gene>
    <name evidence="4" type="ordered locus">Srot_0624</name>
</gene>
<sequence>MKADPQAQRGLLELAALDTQVRQLTHRLRALPEAERLAAATSAARTAADEASVIAMRIEDVEREIAKREGDVDAVRQREERDEQLLKSGALDSRVQNDVQHELGSLRKRQAAFEDELLGFMEQREQELAVLARAQERRAEAQAAAQAARAALSEAESQVKEQLQAAESSREARAAQIPGELLALYERLRARGTAAGRLDGRKCGACRLELTVSQMAEMSAAAPDEVLRCPECDAILIRVGA</sequence>
<dbReference type="InterPro" id="IPR056003">
    <property type="entry name" value="CT398_CC_hairpin"/>
</dbReference>